<name>A0A1F7V9R4_9BACT</name>
<comment type="caution">
    <text evidence="1">The sequence shown here is derived from an EMBL/GenBank/DDBJ whole genome shotgun (WGS) entry which is preliminary data.</text>
</comment>
<accession>A0A1F7V9R4</accession>
<dbReference type="EMBL" id="MGEP01000034">
    <property type="protein sequence ID" value="OGL87191.1"/>
    <property type="molecule type" value="Genomic_DNA"/>
</dbReference>
<evidence type="ECO:0008006" key="3">
    <source>
        <dbReference type="Google" id="ProtNLM"/>
    </source>
</evidence>
<proteinExistence type="predicted"/>
<evidence type="ECO:0000313" key="1">
    <source>
        <dbReference type="EMBL" id="OGL87191.1"/>
    </source>
</evidence>
<dbReference type="SUPFAM" id="SSF52540">
    <property type="entry name" value="P-loop containing nucleoside triphosphate hydrolases"/>
    <property type="match status" value="1"/>
</dbReference>
<protein>
    <recommendedName>
        <fullName evidence="3">Zona occludens toxin N-terminal domain-containing protein</fullName>
    </recommendedName>
</protein>
<dbReference type="InterPro" id="IPR027417">
    <property type="entry name" value="P-loop_NTPase"/>
</dbReference>
<evidence type="ECO:0000313" key="2">
    <source>
        <dbReference type="Proteomes" id="UP000178723"/>
    </source>
</evidence>
<dbReference type="AlphaFoldDB" id="A0A1F7V9R4"/>
<dbReference type="Proteomes" id="UP000178723">
    <property type="component" value="Unassembled WGS sequence"/>
</dbReference>
<organism evidence="1 2">
    <name type="scientific">Candidatus Uhrbacteria bacterium RIFCSPLOWO2_02_FULL_48_12</name>
    <dbReference type="NCBI Taxonomy" id="1802407"/>
    <lineage>
        <taxon>Bacteria</taxon>
        <taxon>Candidatus Uhriibacteriota</taxon>
    </lineage>
</organism>
<reference evidence="1 2" key="1">
    <citation type="journal article" date="2016" name="Nat. Commun.">
        <title>Thousands of microbial genomes shed light on interconnected biogeochemical processes in an aquifer system.</title>
        <authorList>
            <person name="Anantharaman K."/>
            <person name="Brown C.T."/>
            <person name="Hug L.A."/>
            <person name="Sharon I."/>
            <person name="Castelle C.J."/>
            <person name="Probst A.J."/>
            <person name="Thomas B.C."/>
            <person name="Singh A."/>
            <person name="Wilkins M.J."/>
            <person name="Karaoz U."/>
            <person name="Brodie E.L."/>
            <person name="Williams K.H."/>
            <person name="Hubbard S.S."/>
            <person name="Banfield J.F."/>
        </authorList>
    </citation>
    <scope>NUCLEOTIDE SEQUENCE [LARGE SCALE GENOMIC DNA]</scope>
</reference>
<gene>
    <name evidence="1" type="ORF">A3I40_01250</name>
</gene>
<sequence length="160" mass="18620">MVIIKIDLLRRILAVLQSGRSVFLVGSTDSGKTRFVQNELVPFLNKQEIRVNYFASCDNLPKEGIKNTDFVIVDEVEVMQDMRFLETLHPNERPYYSAQYTNKVQQWFRALNRIQQTGVFVVTRKKRAIPNFIKNVQTLDWNGKTAEAIEFTDDHSHTRA</sequence>
<dbReference type="STRING" id="1802407.A3I40_01250"/>